<keyword evidence="2" id="KW-1185">Reference proteome</keyword>
<dbReference type="AlphaFoldDB" id="A0A133U6S5"/>
<proteinExistence type="predicted"/>
<gene>
    <name evidence="1" type="ORF">AKJ62_02195</name>
</gene>
<evidence type="ECO:0000313" key="1">
    <source>
        <dbReference type="EMBL" id="KXA89868.1"/>
    </source>
</evidence>
<organism evidence="1 2">
    <name type="scientific">candidate division MSBL1 archaeon SCGC-AAA259D14</name>
    <dbReference type="NCBI Taxonomy" id="1698261"/>
    <lineage>
        <taxon>Archaea</taxon>
        <taxon>Methanobacteriati</taxon>
        <taxon>Methanobacteriota</taxon>
        <taxon>candidate division MSBL1</taxon>
    </lineage>
</organism>
<name>A0A133U6S5_9EURY</name>
<reference evidence="1 2" key="1">
    <citation type="journal article" date="2016" name="Sci. Rep.">
        <title>Metabolic traits of an uncultured archaeal lineage -MSBL1- from brine pools of the Red Sea.</title>
        <authorList>
            <person name="Mwirichia R."/>
            <person name="Alam I."/>
            <person name="Rashid M."/>
            <person name="Vinu M."/>
            <person name="Ba-Alawi W."/>
            <person name="Anthony Kamau A."/>
            <person name="Kamanda Ngugi D."/>
            <person name="Goker M."/>
            <person name="Klenk H.P."/>
            <person name="Bajic V."/>
            <person name="Stingl U."/>
        </authorList>
    </citation>
    <scope>NUCLEOTIDE SEQUENCE [LARGE SCALE GENOMIC DNA]</scope>
    <source>
        <strain evidence="1">SCGC-AAA259D14</strain>
    </source>
</reference>
<protein>
    <submittedName>
        <fullName evidence="1">Uncharacterized protein</fullName>
    </submittedName>
</protein>
<sequence length="82" mass="9798">MGIYEQYVGVEMDYLKKDNMLLAYKEDIRKKGVIDWLRAHTSFLKPMHRYDGEIILLEQEIVLDCEDKDEGKTSWRALKRMS</sequence>
<dbReference type="Proteomes" id="UP000070589">
    <property type="component" value="Unassembled WGS sequence"/>
</dbReference>
<comment type="caution">
    <text evidence="1">The sequence shown here is derived from an EMBL/GenBank/DDBJ whole genome shotgun (WGS) entry which is preliminary data.</text>
</comment>
<evidence type="ECO:0000313" key="2">
    <source>
        <dbReference type="Proteomes" id="UP000070589"/>
    </source>
</evidence>
<dbReference type="EMBL" id="LHXL01000020">
    <property type="protein sequence ID" value="KXA89868.1"/>
    <property type="molecule type" value="Genomic_DNA"/>
</dbReference>
<accession>A0A133U6S5</accession>